<name>B6QSI9_TALMQ</name>
<dbReference type="VEuPathDB" id="FungiDB:PMAA_002480"/>
<feature type="disulfide bond" evidence="8">
    <location>
        <begin position="627"/>
        <end position="639"/>
    </location>
</feature>
<dbReference type="CDD" id="cd00035">
    <property type="entry name" value="ChtBD1"/>
    <property type="match status" value="1"/>
</dbReference>
<evidence type="ECO:0000256" key="6">
    <source>
        <dbReference type="ARBA" id="ARBA00023002"/>
    </source>
</evidence>
<dbReference type="GO" id="GO:0005975">
    <property type="term" value="P:carbohydrate metabolic process"/>
    <property type="evidence" value="ECO:0007669"/>
    <property type="project" value="InterPro"/>
</dbReference>
<dbReference type="PROSITE" id="PS00026">
    <property type="entry name" value="CHIT_BIND_I_1"/>
    <property type="match status" value="1"/>
</dbReference>
<evidence type="ECO:0000313" key="15">
    <source>
        <dbReference type="Proteomes" id="UP000001294"/>
    </source>
</evidence>
<dbReference type="FunFam" id="3.40.309.10:FF:000004">
    <property type="entry name" value="Succinate-semialdehyde dehydrogenase I"/>
    <property type="match status" value="1"/>
</dbReference>
<evidence type="ECO:0000256" key="8">
    <source>
        <dbReference type="PROSITE-ProRule" id="PRU00261"/>
    </source>
</evidence>
<keyword evidence="11" id="KW-0812">Transmembrane</keyword>
<organism evidence="14 15">
    <name type="scientific">Talaromyces marneffei (strain ATCC 18224 / CBS 334.59 / QM 7333)</name>
    <name type="common">Penicillium marneffei</name>
    <dbReference type="NCBI Taxonomy" id="441960"/>
    <lineage>
        <taxon>Eukaryota</taxon>
        <taxon>Fungi</taxon>
        <taxon>Dikarya</taxon>
        <taxon>Ascomycota</taxon>
        <taxon>Pezizomycotina</taxon>
        <taxon>Eurotiomycetes</taxon>
        <taxon>Eurotiomycetidae</taxon>
        <taxon>Eurotiales</taxon>
        <taxon>Trichocomaceae</taxon>
        <taxon>Talaromyces</taxon>
        <taxon>Talaromyces sect. Talaromyces</taxon>
    </lineage>
</organism>
<dbReference type="InterPro" id="IPR001002">
    <property type="entry name" value="Chitin-bd_1"/>
</dbReference>
<dbReference type="InterPro" id="IPR029510">
    <property type="entry name" value="Ald_DH_CS_GLU"/>
</dbReference>
<dbReference type="SMART" id="SM00270">
    <property type="entry name" value="ChtBD1"/>
    <property type="match status" value="1"/>
</dbReference>
<dbReference type="PANTHER" id="PTHR43353">
    <property type="entry name" value="SUCCINATE-SEMIALDEHYDE DEHYDROGENASE, MITOCHONDRIAL"/>
    <property type="match status" value="1"/>
</dbReference>
<dbReference type="GO" id="GO:0008061">
    <property type="term" value="F:chitin binding"/>
    <property type="evidence" value="ECO:0007669"/>
    <property type="project" value="UniProtKB-UniRule"/>
</dbReference>
<keyword evidence="6 10" id="KW-0560">Oxidoreductase</keyword>
<dbReference type="AlphaFoldDB" id="B6QSI9"/>
<feature type="domain" description="GH18" evidence="13">
    <location>
        <begin position="672"/>
        <end position="1013"/>
    </location>
</feature>
<comment type="pathway">
    <text evidence="1">Amino-acid degradation; 4-aminobutanoate degradation.</text>
</comment>
<dbReference type="FunFam" id="3.40.605.10:FF:000007">
    <property type="entry name" value="NAD/NADP-dependent betaine aldehyde dehydrogenase"/>
    <property type="match status" value="1"/>
</dbReference>
<evidence type="ECO:0000256" key="5">
    <source>
        <dbReference type="ARBA" id="ARBA00022669"/>
    </source>
</evidence>
<dbReference type="InterPro" id="IPR017853">
    <property type="entry name" value="GH"/>
</dbReference>
<dbReference type="SUPFAM" id="SSF51445">
    <property type="entry name" value="(Trans)glycosidases"/>
    <property type="match status" value="1"/>
</dbReference>
<dbReference type="EMBL" id="DS995905">
    <property type="protein sequence ID" value="EEA19455.1"/>
    <property type="molecule type" value="Genomic_DNA"/>
</dbReference>
<dbReference type="InterPro" id="IPR016163">
    <property type="entry name" value="Ald_DH_C"/>
</dbReference>
<protein>
    <recommendedName>
        <fullName evidence="4">chitinase</fullName>
        <ecNumber evidence="4">3.2.1.14</ecNumber>
    </recommendedName>
</protein>
<evidence type="ECO:0000256" key="9">
    <source>
        <dbReference type="PROSITE-ProRule" id="PRU10007"/>
    </source>
</evidence>
<dbReference type="GO" id="GO:0004777">
    <property type="term" value="F:succinate-semialdehyde dehydrogenase (NAD+) activity"/>
    <property type="evidence" value="ECO:0007669"/>
    <property type="project" value="TreeGrafter"/>
</dbReference>
<keyword evidence="11" id="KW-0472">Membrane</keyword>
<accession>B6QSI9</accession>
<dbReference type="PROSITE" id="PS00687">
    <property type="entry name" value="ALDEHYDE_DEHYDR_GLU"/>
    <property type="match status" value="1"/>
</dbReference>
<dbReference type="InterPro" id="IPR036861">
    <property type="entry name" value="Endochitinase-like_sf"/>
</dbReference>
<dbReference type="Gene3D" id="3.40.605.10">
    <property type="entry name" value="Aldehyde Dehydrogenase, Chain A, domain 1"/>
    <property type="match status" value="1"/>
</dbReference>
<dbReference type="Pfam" id="PF00704">
    <property type="entry name" value="Glyco_hydro_18"/>
    <property type="match status" value="1"/>
</dbReference>
<evidence type="ECO:0000259" key="13">
    <source>
        <dbReference type="PROSITE" id="PS51910"/>
    </source>
</evidence>
<evidence type="ECO:0000256" key="1">
    <source>
        <dbReference type="ARBA" id="ARBA00005176"/>
    </source>
</evidence>
<dbReference type="GO" id="GO:0009450">
    <property type="term" value="P:gamma-aminobutyric acid catabolic process"/>
    <property type="evidence" value="ECO:0007669"/>
    <property type="project" value="TreeGrafter"/>
</dbReference>
<dbReference type="InterPro" id="IPR001223">
    <property type="entry name" value="Glyco_hydro18_cat"/>
</dbReference>
<keyword evidence="8" id="KW-1015">Disulfide bond</keyword>
<feature type="transmembrane region" description="Helical" evidence="11">
    <location>
        <begin position="582"/>
        <end position="603"/>
    </location>
</feature>
<dbReference type="InterPro" id="IPR029070">
    <property type="entry name" value="Chitinase_insertion_sf"/>
</dbReference>
<dbReference type="Proteomes" id="UP000001294">
    <property type="component" value="Unassembled WGS sequence"/>
</dbReference>
<dbReference type="InterPro" id="IPR016162">
    <property type="entry name" value="Ald_DH_N"/>
</dbReference>
<evidence type="ECO:0000256" key="7">
    <source>
        <dbReference type="ARBA" id="ARBA00023026"/>
    </source>
</evidence>
<comment type="caution">
    <text evidence="8">Lacks conserved residue(s) required for the propagation of feature annotation.</text>
</comment>
<dbReference type="Gene3D" id="3.40.309.10">
    <property type="entry name" value="Aldehyde Dehydrogenase, Chain A, domain 2"/>
    <property type="match status" value="1"/>
</dbReference>
<evidence type="ECO:0000259" key="12">
    <source>
        <dbReference type="PROSITE" id="PS50941"/>
    </source>
</evidence>
<dbReference type="InterPro" id="IPR018371">
    <property type="entry name" value="Chitin-binding_1_CS"/>
</dbReference>
<feature type="disulfide bond" evidence="8">
    <location>
        <begin position="650"/>
        <end position="654"/>
    </location>
</feature>
<sequence>MAKEYKVPFELSNPELLKFDSFVNNEWVQSKNGARFEVIDPATDTAWASCPIFTAQDVPQVVETAHVAFEKFAKTSPRQRADWITKWDSLIKENKIDIAKILTHEAGKPIREAEMEVDFSAASLLWYAGEAERIEGTVATSSFPPGRRSFTIKQPIGVAVGLLPWNFPISMLLRKIGPALAAGCSMIVKPSPETPLSTLALAYLAEKAGFPPGVITVLTTDLDNTSSLSEALCKHPLVRKVTFTGSTRVGKIIAAHCAEGIKKVTLELGGNSPYIVFDDANLVQAAMSLTMLKWMNAGQACISPNRVYVQSGVYEKFAEVVKEHASKIVVGPGSAPDTTMGPLTSPRGLDKVLNQINDATKLGAKILLGGHRVPNTPGYFVEPTVIKDMTPEMLISREESFAPVLALYKFETEEEVTKLANDTSMGLASYVFTKNVDRIWRMFENLEAGMVGLNSGQPSTLETPFGGTKESGYGKEQGKHGIEEYLITKTGVLAIEGHISRSRVNIPVIQCPNTRGPRKNPVLDTGYNFFIIYSSFKFQRISKAASILKLRTLSLASRWRTLKIMFYIGLFNFLRTQKVQGVLALICLITFPFVVPLTSILSLSKYQHHPRKVFQCGVNALPGQEICPQGMCCSRYGFCGTTKEYCGLGCQNNCKKRAKSKISSSPCPGAMTRSIAYYESWASHRVCNNYMPSDIDPTPYTHINFAFALIDNDGEVMLSLSNDTILFDQLKDVRDKSQAGDVELWIAVGGYAVGSAPFAKLAATQQGRKTFIDSACAFMDKYGFKGMDLDWEYPAATETGGTTADTANMISLVKEYRDKCKNKGLSVTVPGGTFYMKGFDLKGIEPYVDWLNLMAYDLHGSWEQPTIAEPHTNLSDIQQSLQLVWNAGVSPGKVILGLADYGKTYTLSSGLCTQPGCPATGPGLPGPCSNEAGSLHNAEIEAVLKKHTDIQPQLDKKAAIKYFSWDKTQWVSYDDEETWQLKKQFAADKCLAGTLEWAVDMSVISSKDTKDDL</sequence>
<dbReference type="Pfam" id="PF00187">
    <property type="entry name" value="Chitin_bind_1"/>
    <property type="match status" value="1"/>
</dbReference>
<dbReference type="PANTHER" id="PTHR43353:SF7">
    <property type="entry name" value="SUCCINATE SEMIALDEHYDE DEHYDROGENASE (EUROFUNG)"/>
    <property type="match status" value="1"/>
</dbReference>
<dbReference type="EC" id="3.2.1.14" evidence="4"/>
<dbReference type="SUPFAM" id="SSF54556">
    <property type="entry name" value="Chitinase insertion domain"/>
    <property type="match status" value="1"/>
</dbReference>
<dbReference type="GO" id="GO:0008843">
    <property type="term" value="F:endochitinase activity"/>
    <property type="evidence" value="ECO:0007669"/>
    <property type="project" value="UniProtKB-EC"/>
</dbReference>
<dbReference type="SUPFAM" id="SSF53720">
    <property type="entry name" value="ALDH-like"/>
    <property type="match status" value="1"/>
</dbReference>
<feature type="domain" description="Chitin-binding type-1" evidence="12">
    <location>
        <begin position="613"/>
        <end position="656"/>
    </location>
</feature>
<dbReference type="HOGENOM" id="CLU_297378_0_0_1"/>
<evidence type="ECO:0000256" key="2">
    <source>
        <dbReference type="ARBA" id="ARBA00008682"/>
    </source>
</evidence>
<feature type="disulfide bond" evidence="8">
    <location>
        <begin position="632"/>
        <end position="646"/>
    </location>
</feature>
<dbReference type="InterPro" id="IPR016161">
    <property type="entry name" value="Ald_DH/histidinol_DH"/>
</dbReference>
<dbReference type="InterPro" id="IPR050740">
    <property type="entry name" value="Aldehyde_DH_Superfamily"/>
</dbReference>
<dbReference type="CDD" id="cd07103">
    <property type="entry name" value="ALDH_F5_SSADH_GabD"/>
    <property type="match status" value="1"/>
</dbReference>
<dbReference type="Gene3D" id="3.10.50.10">
    <property type="match status" value="1"/>
</dbReference>
<comment type="similarity">
    <text evidence="2">Belongs to the glycosyl hydrolase 18 family. Chitinase class V subfamily.</text>
</comment>
<dbReference type="OrthoDB" id="310895at2759"/>
<evidence type="ECO:0000256" key="4">
    <source>
        <dbReference type="ARBA" id="ARBA00012729"/>
    </source>
</evidence>
<dbReference type="Gene3D" id="3.20.20.80">
    <property type="entry name" value="Glycosidases"/>
    <property type="match status" value="1"/>
</dbReference>
<evidence type="ECO:0000256" key="11">
    <source>
        <dbReference type="SAM" id="Phobius"/>
    </source>
</evidence>
<keyword evidence="5 8" id="KW-0147">Chitin-binding</keyword>
<dbReference type="InterPro" id="IPR011583">
    <property type="entry name" value="Chitinase_II/V-like_cat"/>
</dbReference>
<evidence type="ECO:0000256" key="10">
    <source>
        <dbReference type="RuleBase" id="RU003345"/>
    </source>
</evidence>
<dbReference type="InterPro" id="IPR015590">
    <property type="entry name" value="Aldehyde_DH_dom"/>
</dbReference>
<proteinExistence type="inferred from homology"/>
<evidence type="ECO:0000256" key="3">
    <source>
        <dbReference type="ARBA" id="ARBA00009986"/>
    </source>
</evidence>
<comment type="similarity">
    <text evidence="3 10">Belongs to the aldehyde dehydrogenase family.</text>
</comment>
<evidence type="ECO:0000313" key="14">
    <source>
        <dbReference type="EMBL" id="EEA19455.1"/>
    </source>
</evidence>
<keyword evidence="11" id="KW-1133">Transmembrane helix</keyword>
<dbReference type="SMART" id="SM00636">
    <property type="entry name" value="Glyco_18"/>
    <property type="match status" value="1"/>
</dbReference>
<dbReference type="Pfam" id="PF00171">
    <property type="entry name" value="Aldedh"/>
    <property type="match status" value="1"/>
</dbReference>
<keyword evidence="7" id="KW-0843">Virulence</keyword>
<dbReference type="PROSITE" id="PS50941">
    <property type="entry name" value="CHIT_BIND_I_2"/>
    <property type="match status" value="1"/>
</dbReference>
<keyword evidence="15" id="KW-1185">Reference proteome</keyword>
<dbReference type="PROSITE" id="PS51910">
    <property type="entry name" value="GH18_2"/>
    <property type="match status" value="1"/>
</dbReference>
<dbReference type="Gene3D" id="3.30.60.10">
    <property type="entry name" value="Endochitinase-like"/>
    <property type="match status" value="1"/>
</dbReference>
<dbReference type="STRING" id="441960.B6QSI9"/>
<dbReference type="GO" id="GO:0005737">
    <property type="term" value="C:cytoplasm"/>
    <property type="evidence" value="ECO:0007669"/>
    <property type="project" value="TreeGrafter"/>
</dbReference>
<feature type="active site" evidence="9">
    <location>
        <position position="267"/>
    </location>
</feature>
<gene>
    <name evidence="14" type="ORF">PMAA_002480</name>
</gene>
<reference evidence="15" key="1">
    <citation type="journal article" date="2015" name="Genome Announc.">
        <title>Genome sequence of the AIDS-associated pathogen Penicillium marneffei (ATCC18224) and its near taxonomic relative Talaromyces stipitatus (ATCC10500).</title>
        <authorList>
            <person name="Nierman W.C."/>
            <person name="Fedorova-Abrams N.D."/>
            <person name="Andrianopoulos A."/>
        </authorList>
    </citation>
    <scope>NUCLEOTIDE SEQUENCE [LARGE SCALE GENOMIC DNA]</scope>
    <source>
        <strain evidence="15">ATCC 18224 / CBS 334.59 / QM 7333</strain>
    </source>
</reference>
<dbReference type="SUPFAM" id="SSF57016">
    <property type="entry name" value="Plant lectins/antimicrobial peptides"/>
    <property type="match status" value="1"/>
</dbReference>